<dbReference type="InterPro" id="IPR000618">
    <property type="entry name" value="Insect_cuticle"/>
</dbReference>
<evidence type="ECO:0000256" key="4">
    <source>
        <dbReference type="SAM" id="SignalP"/>
    </source>
</evidence>
<dbReference type="Pfam" id="PF00379">
    <property type="entry name" value="Chitin_bind_4"/>
    <property type="match status" value="1"/>
</dbReference>
<comment type="caution">
    <text evidence="5">The sequence shown here is derived from an EMBL/GenBank/DDBJ whole genome shotgun (WGS) entry which is preliminary data.</text>
</comment>
<dbReference type="Proteomes" id="UP001231518">
    <property type="component" value="Chromosome 6"/>
</dbReference>
<dbReference type="PROSITE" id="PS51155">
    <property type="entry name" value="CHIT_BIND_RR_2"/>
    <property type="match status" value="1"/>
</dbReference>
<evidence type="ECO:0000313" key="5">
    <source>
        <dbReference type="EMBL" id="KAJ8732719.1"/>
    </source>
</evidence>
<organism evidence="5 6">
    <name type="scientific">Mythimna separata</name>
    <name type="common">Oriental armyworm</name>
    <name type="synonym">Pseudaletia separata</name>
    <dbReference type="NCBI Taxonomy" id="271217"/>
    <lineage>
        <taxon>Eukaryota</taxon>
        <taxon>Metazoa</taxon>
        <taxon>Ecdysozoa</taxon>
        <taxon>Arthropoda</taxon>
        <taxon>Hexapoda</taxon>
        <taxon>Insecta</taxon>
        <taxon>Pterygota</taxon>
        <taxon>Neoptera</taxon>
        <taxon>Endopterygota</taxon>
        <taxon>Lepidoptera</taxon>
        <taxon>Glossata</taxon>
        <taxon>Ditrysia</taxon>
        <taxon>Noctuoidea</taxon>
        <taxon>Noctuidae</taxon>
        <taxon>Noctuinae</taxon>
        <taxon>Hadenini</taxon>
        <taxon>Mythimna</taxon>
    </lineage>
</organism>
<feature type="signal peptide" evidence="4">
    <location>
        <begin position="1"/>
        <end position="15"/>
    </location>
</feature>
<gene>
    <name evidence="5" type="ORF">PYW07_015318</name>
</gene>
<dbReference type="AlphaFoldDB" id="A0AAD7YYB1"/>
<evidence type="ECO:0000313" key="6">
    <source>
        <dbReference type="Proteomes" id="UP001231518"/>
    </source>
</evidence>
<evidence type="ECO:0000256" key="2">
    <source>
        <dbReference type="ARBA" id="ARBA00022729"/>
    </source>
</evidence>
<name>A0AAD7YYB1_MYTSE</name>
<dbReference type="EMBL" id="JARGEI010000004">
    <property type="protein sequence ID" value="KAJ8732719.1"/>
    <property type="molecule type" value="Genomic_DNA"/>
</dbReference>
<accession>A0AAD7YYB1</accession>
<keyword evidence="2 4" id="KW-0732">Signal</keyword>
<dbReference type="InterPro" id="IPR031311">
    <property type="entry name" value="CHIT_BIND_RR_consensus"/>
</dbReference>
<dbReference type="PANTHER" id="PTHR10380">
    <property type="entry name" value="CUTICLE PROTEIN"/>
    <property type="match status" value="1"/>
</dbReference>
<keyword evidence="1 3" id="KW-0193">Cuticle</keyword>
<sequence length="144" mass="15299">MKLAIVFAAVMAVSAAQLGAYRPPPSAPRPVATRVASSDQAANVLRYDNDIQPDGTFGYAVQIDNGINTQVQGAPRDFGGNPPIRPIVYQGEFSWTSPEGQPINIKFVADENGYSATGDAIPTSPPIPDLIAKSLAYLQKAQKK</sequence>
<feature type="chain" id="PRO_5041936625" evidence="4">
    <location>
        <begin position="16"/>
        <end position="144"/>
    </location>
</feature>
<dbReference type="InterPro" id="IPR050468">
    <property type="entry name" value="Cuticle_Struct_Prot"/>
</dbReference>
<keyword evidence="6" id="KW-1185">Reference proteome</keyword>
<protein>
    <submittedName>
        <fullName evidence="5">Uncharacterized protein</fullName>
    </submittedName>
</protein>
<dbReference type="PANTHER" id="PTHR10380:SF173">
    <property type="entry name" value="CUTICULAR PROTEIN 47EF, ISOFORM C-RELATED"/>
    <property type="match status" value="1"/>
</dbReference>
<dbReference type="PROSITE" id="PS00233">
    <property type="entry name" value="CHIT_BIND_RR_1"/>
    <property type="match status" value="1"/>
</dbReference>
<proteinExistence type="predicted"/>
<reference evidence="5" key="1">
    <citation type="submission" date="2023-03" db="EMBL/GenBank/DDBJ databases">
        <title>Chromosome-level genomes of two armyworms, Mythimna separata and Mythimna loreyi, provide insights into the biosynthesis and reception of sex pheromones.</title>
        <authorList>
            <person name="Zhao H."/>
        </authorList>
    </citation>
    <scope>NUCLEOTIDE SEQUENCE</scope>
    <source>
        <strain evidence="5">BeijingLab</strain>
        <tissue evidence="5">Pupa</tissue>
    </source>
</reference>
<dbReference type="GO" id="GO:0062129">
    <property type="term" value="C:chitin-based extracellular matrix"/>
    <property type="evidence" value="ECO:0007669"/>
    <property type="project" value="TreeGrafter"/>
</dbReference>
<evidence type="ECO:0000256" key="1">
    <source>
        <dbReference type="ARBA" id="ARBA00022460"/>
    </source>
</evidence>
<dbReference type="GO" id="GO:0008010">
    <property type="term" value="F:structural constituent of chitin-based larval cuticle"/>
    <property type="evidence" value="ECO:0007669"/>
    <property type="project" value="TreeGrafter"/>
</dbReference>
<evidence type="ECO:0000256" key="3">
    <source>
        <dbReference type="PROSITE-ProRule" id="PRU00497"/>
    </source>
</evidence>